<reference evidence="1 2" key="1">
    <citation type="submission" date="2023-07" db="EMBL/GenBank/DDBJ databases">
        <title>Genomic Encyclopedia of Type Strains, Phase IV (KMG-IV): sequencing the most valuable type-strain genomes for metagenomic binning, comparative biology and taxonomic classification.</title>
        <authorList>
            <person name="Goeker M."/>
        </authorList>
    </citation>
    <scope>NUCLEOTIDE SEQUENCE [LARGE SCALE GENOMIC DNA]</scope>
    <source>
        <strain evidence="1 2">DSM 25963</strain>
    </source>
</reference>
<dbReference type="EMBL" id="JAURUP010000003">
    <property type="protein sequence ID" value="MDP9750042.1"/>
    <property type="molecule type" value="Genomic_DNA"/>
</dbReference>
<evidence type="ECO:0000313" key="1">
    <source>
        <dbReference type="EMBL" id="MDP9750042.1"/>
    </source>
</evidence>
<organism evidence="1 2">
    <name type="scientific">Thermoanaerobacter pentosaceus</name>
    <dbReference type="NCBI Taxonomy" id="694059"/>
    <lineage>
        <taxon>Bacteria</taxon>
        <taxon>Bacillati</taxon>
        <taxon>Bacillota</taxon>
        <taxon>Clostridia</taxon>
        <taxon>Thermoanaerobacterales</taxon>
        <taxon>Thermoanaerobacteraceae</taxon>
        <taxon>Thermoanaerobacter</taxon>
    </lineage>
</organism>
<sequence length="30" mass="3711">MNDNLNSIILRFELDFNNDIMEIFRHMPEE</sequence>
<gene>
    <name evidence="1" type="ORF">J2S24_000506</name>
</gene>
<protein>
    <submittedName>
        <fullName evidence="1">Uncharacterized protein</fullName>
    </submittedName>
</protein>
<proteinExistence type="predicted"/>
<evidence type="ECO:0000313" key="2">
    <source>
        <dbReference type="Proteomes" id="UP001223886"/>
    </source>
</evidence>
<name>A0ABT9M1P0_9THEO</name>
<keyword evidence="2" id="KW-1185">Reference proteome</keyword>
<comment type="caution">
    <text evidence="1">The sequence shown here is derived from an EMBL/GenBank/DDBJ whole genome shotgun (WGS) entry which is preliminary data.</text>
</comment>
<accession>A0ABT9M1P0</accession>
<dbReference type="Proteomes" id="UP001223886">
    <property type="component" value="Unassembled WGS sequence"/>
</dbReference>